<dbReference type="PANTHER" id="PTHR21596:SF65">
    <property type="entry name" value="PROTEIN INVOLVED IN DE NOVO 2-RELATED"/>
    <property type="match status" value="1"/>
</dbReference>
<accession>A0AA39SJ26</accession>
<dbReference type="GO" id="GO:0080188">
    <property type="term" value="P:gene silencing by siRNA-directed DNA methylation"/>
    <property type="evidence" value="ECO:0007669"/>
    <property type="project" value="InterPro"/>
</dbReference>
<evidence type="ECO:0000256" key="4">
    <source>
        <dbReference type="SAM" id="MobiDB-lite"/>
    </source>
</evidence>
<evidence type="ECO:0000313" key="9">
    <source>
        <dbReference type="Proteomes" id="UP001168877"/>
    </source>
</evidence>
<evidence type="ECO:0000259" key="5">
    <source>
        <dbReference type="Pfam" id="PF03468"/>
    </source>
</evidence>
<evidence type="ECO:0000259" key="7">
    <source>
        <dbReference type="Pfam" id="PF03470"/>
    </source>
</evidence>
<gene>
    <name evidence="8" type="ORF">LWI29_015281</name>
</gene>
<dbReference type="AlphaFoldDB" id="A0AA39SJ26"/>
<dbReference type="InterPro" id="IPR005381">
    <property type="entry name" value="Znf-XS_domain"/>
</dbReference>
<feature type="region of interest" description="Disordered" evidence="4">
    <location>
        <begin position="618"/>
        <end position="684"/>
    </location>
</feature>
<feature type="compositionally biased region" description="Basic residues" evidence="4">
    <location>
        <begin position="618"/>
        <end position="632"/>
    </location>
</feature>
<keyword evidence="1 3" id="KW-0175">Coiled coil</keyword>
<dbReference type="Gene3D" id="3.30.70.2890">
    <property type="entry name" value="XS domain"/>
    <property type="match status" value="1"/>
</dbReference>
<feature type="coiled-coil region" evidence="3">
    <location>
        <begin position="289"/>
        <end position="334"/>
    </location>
</feature>
<dbReference type="EMBL" id="JAUESC010000380">
    <property type="protein sequence ID" value="KAK0592218.1"/>
    <property type="molecule type" value="Genomic_DNA"/>
</dbReference>
<organism evidence="8 9">
    <name type="scientific">Acer saccharum</name>
    <name type="common">Sugar maple</name>
    <dbReference type="NCBI Taxonomy" id="4024"/>
    <lineage>
        <taxon>Eukaryota</taxon>
        <taxon>Viridiplantae</taxon>
        <taxon>Streptophyta</taxon>
        <taxon>Embryophyta</taxon>
        <taxon>Tracheophyta</taxon>
        <taxon>Spermatophyta</taxon>
        <taxon>Magnoliopsida</taxon>
        <taxon>eudicotyledons</taxon>
        <taxon>Gunneridae</taxon>
        <taxon>Pentapetalae</taxon>
        <taxon>rosids</taxon>
        <taxon>malvids</taxon>
        <taxon>Sapindales</taxon>
        <taxon>Sapindaceae</taxon>
        <taxon>Hippocastanoideae</taxon>
        <taxon>Acereae</taxon>
        <taxon>Acer</taxon>
    </lineage>
</organism>
<reference evidence="8" key="1">
    <citation type="journal article" date="2022" name="Plant J.">
        <title>Strategies of tolerance reflected in two North American maple genomes.</title>
        <authorList>
            <person name="McEvoy S.L."/>
            <person name="Sezen U.U."/>
            <person name="Trouern-Trend A."/>
            <person name="McMahon S.M."/>
            <person name="Schaberg P.G."/>
            <person name="Yang J."/>
            <person name="Wegrzyn J.L."/>
            <person name="Swenson N.G."/>
        </authorList>
    </citation>
    <scope>NUCLEOTIDE SEQUENCE</scope>
    <source>
        <strain evidence="8">NS2018</strain>
    </source>
</reference>
<dbReference type="Pfam" id="PF03468">
    <property type="entry name" value="XS"/>
    <property type="match status" value="1"/>
</dbReference>
<protein>
    <submittedName>
        <fullName evidence="8">Uncharacterized protein</fullName>
    </submittedName>
</protein>
<feature type="compositionally biased region" description="Acidic residues" evidence="4">
    <location>
        <begin position="637"/>
        <end position="665"/>
    </location>
</feature>
<reference evidence="8" key="2">
    <citation type="submission" date="2023-06" db="EMBL/GenBank/DDBJ databases">
        <authorList>
            <person name="Swenson N.G."/>
            <person name="Wegrzyn J.L."/>
            <person name="Mcevoy S.L."/>
        </authorList>
    </citation>
    <scope>NUCLEOTIDE SEQUENCE</scope>
    <source>
        <strain evidence="8">NS2018</strain>
        <tissue evidence="8">Leaf</tissue>
    </source>
</reference>
<evidence type="ECO:0000259" key="6">
    <source>
        <dbReference type="Pfam" id="PF03469"/>
    </source>
</evidence>
<proteinExistence type="predicted"/>
<evidence type="ECO:0000256" key="1">
    <source>
        <dbReference type="ARBA" id="ARBA00023054"/>
    </source>
</evidence>
<dbReference type="PANTHER" id="PTHR21596">
    <property type="entry name" value="RIBONUCLEASE P SUBUNIT P38"/>
    <property type="match status" value="1"/>
</dbReference>
<feature type="domain" description="Zinc finger-XS" evidence="7">
    <location>
        <begin position="47"/>
        <end position="90"/>
    </location>
</feature>
<dbReference type="CDD" id="cd12266">
    <property type="entry name" value="RRM_like_XS"/>
    <property type="match status" value="1"/>
</dbReference>
<sequence>MGSSMEHISVDDSDISDSDMLEYEDKSYEKLKNGSCNVKNSDKTFSCPYCPVKRKQDYLYNEIFQHAYGVGMSTSNKRSKKEKANHLALVKYLEIDLRSVGSPSKPVKLGDSSLAGYSQSEKFVWPWRGILVNIPTRWGDDGRSVGESCGSKLRDEFIMRGFNPKRVVPLWNYRGHSGTAIVEFNKDWPGLQNAMSFEKAFEADHHGKKDWYVPNKEKSGLYAWVARPDDYNLNNIVGENLRKLWDCKTISEMMGEEAWKQHQLVSNLRNLIEVKNKHLEEMGKVQKLMEDKDKRLQEEIRKLQSINDKLKDDMNSQKKEIEQQAKELEECKAQNGLEKTSLMDEIEKLKWKFQNQTPEEIDSYLNAQNTAMRDQLEENTETLQYLESLNHTLTLKESMSNQELQDARKELIRSLQDMLSSPTTLAIKRMGEVDRTPFQQACSLKFPDGDWEVMSAELCSTWEENVKDPHWHPFKTVVYQGNLRETIDDDDNKLKDLRNEYGEAVYEAVTNALLELNEYNPSGRYFKHRPTPEALENIFSQGTEAEGEDLLKMAYVLMVCQFFGKGKDDQRSAIPGWLLALANNEKAFTNFPWGTYIFSMTMFWLHCSTEKRLNRLRGEKKKKKKAKGMGKRKLGEEDKEEIEEIKEEEEDNEEEYDEDKDEDEEEHNKARERKAKIKESKRQM</sequence>
<evidence type="ECO:0000256" key="2">
    <source>
        <dbReference type="ARBA" id="ARBA00023158"/>
    </source>
</evidence>
<feature type="domain" description="XS" evidence="5">
    <location>
        <begin position="121"/>
        <end position="232"/>
    </location>
</feature>
<name>A0AA39SJ26_ACESA</name>
<dbReference type="Pfam" id="PF03469">
    <property type="entry name" value="XH"/>
    <property type="match status" value="1"/>
</dbReference>
<dbReference type="InterPro" id="IPR038588">
    <property type="entry name" value="XS_domain_sf"/>
</dbReference>
<keyword evidence="2" id="KW-0943">RNA-mediated gene silencing</keyword>
<dbReference type="InterPro" id="IPR045177">
    <property type="entry name" value="FDM1-5/IDN2"/>
</dbReference>
<dbReference type="Pfam" id="PF03470">
    <property type="entry name" value="zf-XS"/>
    <property type="match status" value="1"/>
</dbReference>
<feature type="domain" description="Factor of DNA methylation 1-5/IDN2" evidence="6">
    <location>
        <begin position="428"/>
        <end position="526"/>
    </location>
</feature>
<evidence type="ECO:0000313" key="8">
    <source>
        <dbReference type="EMBL" id="KAK0592218.1"/>
    </source>
</evidence>
<evidence type="ECO:0000256" key="3">
    <source>
        <dbReference type="SAM" id="Coils"/>
    </source>
</evidence>
<dbReference type="InterPro" id="IPR005380">
    <property type="entry name" value="XS_domain"/>
</dbReference>
<dbReference type="Proteomes" id="UP001168877">
    <property type="component" value="Unassembled WGS sequence"/>
</dbReference>
<keyword evidence="9" id="KW-1185">Reference proteome</keyword>
<comment type="caution">
    <text evidence="8">The sequence shown here is derived from an EMBL/GenBank/DDBJ whole genome shotgun (WGS) entry which is preliminary data.</text>
</comment>
<dbReference type="InterPro" id="IPR005379">
    <property type="entry name" value="FDM1-5/IDN2_XH"/>
</dbReference>